<protein>
    <recommendedName>
        <fullName evidence="1">Ubiquitin-like domain-containing protein</fullName>
    </recommendedName>
</protein>
<organism evidence="2 3">
    <name type="scientific">Salix koriyanagi</name>
    <dbReference type="NCBI Taxonomy" id="2511006"/>
    <lineage>
        <taxon>Eukaryota</taxon>
        <taxon>Viridiplantae</taxon>
        <taxon>Streptophyta</taxon>
        <taxon>Embryophyta</taxon>
        <taxon>Tracheophyta</taxon>
        <taxon>Spermatophyta</taxon>
        <taxon>Magnoliopsida</taxon>
        <taxon>eudicotyledons</taxon>
        <taxon>Gunneridae</taxon>
        <taxon>Pentapetalae</taxon>
        <taxon>rosids</taxon>
        <taxon>fabids</taxon>
        <taxon>Malpighiales</taxon>
        <taxon>Salicaceae</taxon>
        <taxon>Saliceae</taxon>
        <taxon>Salix</taxon>
    </lineage>
</organism>
<dbReference type="PANTHER" id="PTHR10621:SF61">
    <property type="entry name" value="UBIQUITIN FAMILY PROTEIN"/>
    <property type="match status" value="1"/>
</dbReference>
<dbReference type="GO" id="GO:0043130">
    <property type="term" value="F:ubiquitin binding"/>
    <property type="evidence" value="ECO:0007669"/>
    <property type="project" value="TreeGrafter"/>
</dbReference>
<dbReference type="GO" id="GO:0005654">
    <property type="term" value="C:nucleoplasm"/>
    <property type="evidence" value="ECO:0007669"/>
    <property type="project" value="TreeGrafter"/>
</dbReference>
<evidence type="ECO:0000313" key="3">
    <source>
        <dbReference type="Proteomes" id="UP001151752"/>
    </source>
</evidence>
<proteinExistence type="predicted"/>
<dbReference type="GO" id="GO:0070628">
    <property type="term" value="F:proteasome binding"/>
    <property type="evidence" value="ECO:0007669"/>
    <property type="project" value="TreeGrafter"/>
</dbReference>
<dbReference type="GO" id="GO:0005829">
    <property type="term" value="C:cytosol"/>
    <property type="evidence" value="ECO:0007669"/>
    <property type="project" value="TreeGrafter"/>
</dbReference>
<dbReference type="PROSITE" id="PS50053">
    <property type="entry name" value="UBIQUITIN_2"/>
    <property type="match status" value="1"/>
</dbReference>
<feature type="domain" description="Ubiquitin-like" evidence="1">
    <location>
        <begin position="1"/>
        <end position="75"/>
    </location>
</feature>
<evidence type="ECO:0000313" key="2">
    <source>
        <dbReference type="EMBL" id="KAJ6733836.1"/>
    </source>
</evidence>
<reference evidence="2" key="2">
    <citation type="journal article" date="2023" name="Int. J. Mol. Sci.">
        <title>De Novo Assembly and Annotation of 11 Diverse Shrub Willow (Salix) Genomes Reveals Novel Gene Organization in Sex-Linked Regions.</title>
        <authorList>
            <person name="Hyden B."/>
            <person name="Feng K."/>
            <person name="Yates T.B."/>
            <person name="Jawdy S."/>
            <person name="Cereghino C."/>
            <person name="Smart L.B."/>
            <person name="Muchero W."/>
        </authorList>
    </citation>
    <scope>NUCLEOTIDE SEQUENCE</scope>
    <source>
        <tissue evidence="2">Shoot tip</tissue>
    </source>
</reference>
<dbReference type="GO" id="GO:0031593">
    <property type="term" value="F:polyubiquitin modification-dependent protein binding"/>
    <property type="evidence" value="ECO:0007669"/>
    <property type="project" value="TreeGrafter"/>
</dbReference>
<name>A0A9Q0UPS0_9ROSI</name>
<comment type="caution">
    <text evidence="2">The sequence shown here is derived from an EMBL/GenBank/DDBJ whole genome shotgun (WGS) entry which is preliminary data.</text>
</comment>
<dbReference type="PANTHER" id="PTHR10621">
    <property type="entry name" value="UV EXCISION REPAIR PROTEIN RAD23"/>
    <property type="match status" value="1"/>
</dbReference>
<dbReference type="Gene3D" id="3.10.20.90">
    <property type="entry name" value="Phosphatidylinositol 3-kinase Catalytic Subunit, Chain A, domain 1"/>
    <property type="match status" value="1"/>
</dbReference>
<gene>
    <name evidence="2" type="ORF">OIU74_005596</name>
</gene>
<dbReference type="InterPro" id="IPR000626">
    <property type="entry name" value="Ubiquitin-like_dom"/>
</dbReference>
<dbReference type="CDD" id="cd17039">
    <property type="entry name" value="Ubl_ubiquitin_like"/>
    <property type="match status" value="1"/>
</dbReference>
<dbReference type="AlphaFoldDB" id="A0A9Q0UPS0"/>
<dbReference type="InterPro" id="IPR029071">
    <property type="entry name" value="Ubiquitin-like_domsf"/>
</dbReference>
<dbReference type="GO" id="GO:0043161">
    <property type="term" value="P:proteasome-mediated ubiquitin-dependent protein catabolic process"/>
    <property type="evidence" value="ECO:0007669"/>
    <property type="project" value="TreeGrafter"/>
</dbReference>
<accession>A0A9Q0UPS0</accession>
<dbReference type="Pfam" id="PF00240">
    <property type="entry name" value="ubiquitin"/>
    <property type="match status" value="1"/>
</dbReference>
<evidence type="ECO:0000259" key="1">
    <source>
        <dbReference type="PROSITE" id="PS50053"/>
    </source>
</evidence>
<reference evidence="2" key="1">
    <citation type="submission" date="2022-11" db="EMBL/GenBank/DDBJ databases">
        <authorList>
            <person name="Hyden B.L."/>
            <person name="Feng K."/>
            <person name="Yates T."/>
            <person name="Jawdy S."/>
            <person name="Smart L.B."/>
            <person name="Muchero W."/>
        </authorList>
    </citation>
    <scope>NUCLEOTIDE SEQUENCE</scope>
    <source>
        <tissue evidence="2">Shoot tip</tissue>
    </source>
</reference>
<dbReference type="Proteomes" id="UP001151752">
    <property type="component" value="Chromosome 7"/>
</dbReference>
<keyword evidence="3" id="KW-1185">Reference proteome</keyword>
<dbReference type="EMBL" id="JAPFFM010000011">
    <property type="protein sequence ID" value="KAJ6733836.1"/>
    <property type="molecule type" value="Genomic_DNA"/>
</dbReference>
<sequence length="103" mass="11732">MRVVVEILTGTLFYIQVGNDATVADLKKEIEAQQKLPRDRLILFLSNKRRHLINEEGDGATLVDCGVQDGSHIYLFFGPVDHHDESTDDHLVFTWPHSFLEQA</sequence>
<dbReference type="SUPFAM" id="SSF54236">
    <property type="entry name" value="Ubiquitin-like"/>
    <property type="match status" value="1"/>
</dbReference>